<feature type="region of interest" description="Disordered" evidence="11">
    <location>
        <begin position="327"/>
        <end position="346"/>
    </location>
</feature>
<dbReference type="PANTHER" id="PTHR14871:SF1">
    <property type="entry name" value="DYNEIN REGULATORY COMPLEX PROTEIN 9"/>
    <property type="match status" value="1"/>
</dbReference>
<dbReference type="AlphaFoldDB" id="A0AAV9SA92"/>
<dbReference type="InterPro" id="IPR000048">
    <property type="entry name" value="IQ_motif_EF-hand-BS"/>
</dbReference>
<dbReference type="Proteomes" id="UP001311232">
    <property type="component" value="Unassembled WGS sequence"/>
</dbReference>
<dbReference type="EMBL" id="JAHHUM010000637">
    <property type="protein sequence ID" value="KAK5618148.1"/>
    <property type="molecule type" value="Genomic_DNA"/>
</dbReference>
<dbReference type="PANTHER" id="PTHR14871">
    <property type="entry name" value="DYNEIN REGULATORY COMPLEX PROTEIN 9"/>
    <property type="match status" value="1"/>
</dbReference>
<evidence type="ECO:0000256" key="4">
    <source>
        <dbReference type="ARBA" id="ARBA00022490"/>
    </source>
</evidence>
<reference evidence="12 13" key="1">
    <citation type="submission" date="2021-06" db="EMBL/GenBank/DDBJ databases">
        <authorList>
            <person name="Palmer J.M."/>
        </authorList>
    </citation>
    <scope>NUCLEOTIDE SEQUENCE [LARGE SCALE GENOMIC DNA]</scope>
    <source>
        <strain evidence="12 13">MEX-2019</strain>
        <tissue evidence="12">Muscle</tissue>
    </source>
</reference>
<accession>A0AAV9SA92</accession>
<gene>
    <name evidence="12" type="ORF">CRENBAI_021602</name>
</gene>
<dbReference type="SMART" id="SM00015">
    <property type="entry name" value="IQ"/>
    <property type="match status" value="1"/>
</dbReference>
<keyword evidence="8" id="KW-0966">Cell projection</keyword>
<evidence type="ECO:0000256" key="10">
    <source>
        <dbReference type="SAM" id="Coils"/>
    </source>
</evidence>
<dbReference type="InterPro" id="IPR042618">
    <property type="entry name" value="IQCG"/>
</dbReference>
<dbReference type="CDD" id="cd23766">
    <property type="entry name" value="IQCG"/>
    <property type="match status" value="1"/>
</dbReference>
<dbReference type="GO" id="GO:0005737">
    <property type="term" value="C:cytoplasm"/>
    <property type="evidence" value="ECO:0007669"/>
    <property type="project" value="TreeGrafter"/>
</dbReference>
<feature type="coiled-coil region" evidence="10">
    <location>
        <begin position="124"/>
        <end position="164"/>
    </location>
</feature>
<evidence type="ECO:0000256" key="1">
    <source>
        <dbReference type="ARBA" id="ARBA00004611"/>
    </source>
</evidence>
<dbReference type="GO" id="GO:0031514">
    <property type="term" value="C:motile cilium"/>
    <property type="evidence" value="ECO:0007669"/>
    <property type="project" value="TreeGrafter"/>
</dbReference>
<dbReference type="Pfam" id="PF00612">
    <property type="entry name" value="IQ"/>
    <property type="match status" value="1"/>
</dbReference>
<evidence type="ECO:0000256" key="5">
    <source>
        <dbReference type="ARBA" id="ARBA00022846"/>
    </source>
</evidence>
<evidence type="ECO:0000256" key="9">
    <source>
        <dbReference type="ARBA" id="ARBA00032183"/>
    </source>
</evidence>
<evidence type="ECO:0000256" key="3">
    <source>
        <dbReference type="ARBA" id="ARBA00013738"/>
    </source>
</evidence>
<keyword evidence="13" id="KW-1185">Reference proteome</keyword>
<evidence type="ECO:0000256" key="11">
    <source>
        <dbReference type="SAM" id="MobiDB-lite"/>
    </source>
</evidence>
<name>A0AAV9SA92_9TELE</name>
<comment type="subcellular location">
    <subcellularLocation>
        <location evidence="1">Cytoplasm</location>
        <location evidence="1">Cytoskeleton</location>
        <location evidence="1">Flagellum axoneme</location>
    </subcellularLocation>
</comment>
<keyword evidence="5" id="KW-0282">Flagellum</keyword>
<sequence>MRPVTMATGNPVAQATGTASVAFQKLKAKLNFWKFTRSYTRLTMPLPEIQSLRAAAVLEDCAHQLDILGHSLSVQISRERNTAPVQEKARLIKLKTDGQLITQHISTLSFELEEKGSFSSFPQAMEEEKKLKDERKKREEETMLKQKKQALKRQELEIMDKKDQIHKIDFLLDELKYQRSKMQKNNKPKTVGMSQQMITETWQIAQLKDQLELLQKQLGEEKRFHEESKKFLQNQDEELQQTLHKWKQQTKQIQNDTQKKLDNLGCKRTLNLDRLMEMRRKFREMEQVVMEDKKEQEKQRQQETEARAATKLQAWWRGCMVRRGFGAFKKADESKKGNKRKVKKKK</sequence>
<feature type="coiled-coil region" evidence="10">
    <location>
        <begin position="197"/>
        <end position="313"/>
    </location>
</feature>
<organism evidence="12 13">
    <name type="scientific">Crenichthys baileyi</name>
    <name type="common">White River springfish</name>
    <dbReference type="NCBI Taxonomy" id="28760"/>
    <lineage>
        <taxon>Eukaryota</taxon>
        <taxon>Metazoa</taxon>
        <taxon>Chordata</taxon>
        <taxon>Craniata</taxon>
        <taxon>Vertebrata</taxon>
        <taxon>Euteleostomi</taxon>
        <taxon>Actinopterygii</taxon>
        <taxon>Neopterygii</taxon>
        <taxon>Teleostei</taxon>
        <taxon>Neoteleostei</taxon>
        <taxon>Acanthomorphata</taxon>
        <taxon>Ovalentaria</taxon>
        <taxon>Atherinomorphae</taxon>
        <taxon>Cyprinodontiformes</taxon>
        <taxon>Goodeidae</taxon>
        <taxon>Crenichthys</taxon>
    </lineage>
</organism>
<keyword evidence="6" id="KW-0969">Cilium</keyword>
<evidence type="ECO:0000256" key="6">
    <source>
        <dbReference type="ARBA" id="ARBA00023069"/>
    </source>
</evidence>
<comment type="similarity">
    <text evidence="2">Belongs to the DRC9 family.</text>
</comment>
<evidence type="ECO:0000256" key="8">
    <source>
        <dbReference type="ARBA" id="ARBA00023273"/>
    </source>
</evidence>
<evidence type="ECO:0000256" key="2">
    <source>
        <dbReference type="ARBA" id="ARBA00008222"/>
    </source>
</evidence>
<proteinExistence type="inferred from homology"/>
<keyword evidence="4" id="KW-0963">Cytoplasm</keyword>
<evidence type="ECO:0000313" key="12">
    <source>
        <dbReference type="EMBL" id="KAK5618148.1"/>
    </source>
</evidence>
<evidence type="ECO:0000313" key="13">
    <source>
        <dbReference type="Proteomes" id="UP001311232"/>
    </source>
</evidence>
<dbReference type="GO" id="GO:0044782">
    <property type="term" value="P:cilium organization"/>
    <property type="evidence" value="ECO:0007669"/>
    <property type="project" value="TreeGrafter"/>
</dbReference>
<evidence type="ECO:0000256" key="7">
    <source>
        <dbReference type="ARBA" id="ARBA00023212"/>
    </source>
</evidence>
<protein>
    <recommendedName>
        <fullName evidence="3">Dynein regulatory complex protein 9</fullName>
    </recommendedName>
    <alternativeName>
        <fullName evidence="9">IQ domain-containing protein G</fullName>
    </alternativeName>
</protein>
<keyword evidence="7" id="KW-0206">Cytoskeleton</keyword>
<comment type="caution">
    <text evidence="12">The sequence shown here is derived from an EMBL/GenBank/DDBJ whole genome shotgun (WGS) entry which is preliminary data.</text>
</comment>
<keyword evidence="10" id="KW-0175">Coiled coil</keyword>
<feature type="compositionally biased region" description="Basic residues" evidence="11">
    <location>
        <begin position="337"/>
        <end position="346"/>
    </location>
</feature>
<dbReference type="PROSITE" id="PS50096">
    <property type="entry name" value="IQ"/>
    <property type="match status" value="1"/>
</dbReference>